<dbReference type="PANTHER" id="PTHR10606:SF44">
    <property type="entry name" value="6-PHOSPHOFRUCTO 2-KINASE_FRUCTOSE 2,6-BISPHOSPHATASE LONG FORM"/>
    <property type="match status" value="1"/>
</dbReference>
<evidence type="ECO:0000313" key="8">
    <source>
        <dbReference type="EMBL" id="KAG0324981.1"/>
    </source>
</evidence>
<evidence type="ECO:0000256" key="2">
    <source>
        <dbReference type="ARBA" id="ARBA00013067"/>
    </source>
</evidence>
<accession>A0A9P6RRQ0</accession>
<dbReference type="InterPro" id="IPR029033">
    <property type="entry name" value="His_PPase_superfam"/>
</dbReference>
<evidence type="ECO:0000313" key="9">
    <source>
        <dbReference type="Proteomes" id="UP000738325"/>
    </source>
</evidence>
<keyword evidence="5" id="KW-0067">ATP-binding</keyword>
<evidence type="ECO:0000256" key="3">
    <source>
        <dbReference type="ARBA" id="ARBA00022741"/>
    </source>
</evidence>
<dbReference type="SUPFAM" id="SSF52540">
    <property type="entry name" value="P-loop containing nucleoside triphosphate hydrolases"/>
    <property type="match status" value="1"/>
</dbReference>
<dbReference type="Gene3D" id="3.40.50.300">
    <property type="entry name" value="P-loop containing nucleotide triphosphate hydrolases"/>
    <property type="match status" value="1"/>
</dbReference>
<evidence type="ECO:0000256" key="5">
    <source>
        <dbReference type="ARBA" id="ARBA00022840"/>
    </source>
</evidence>
<dbReference type="GO" id="GO:0005829">
    <property type="term" value="C:cytosol"/>
    <property type="evidence" value="ECO:0007669"/>
    <property type="project" value="TreeGrafter"/>
</dbReference>
<comment type="similarity">
    <text evidence="1">In the C-terminal section; belongs to the phosphoglycerate mutase family.</text>
</comment>
<reference evidence="8" key="1">
    <citation type="journal article" date="2020" name="Fungal Divers.">
        <title>Resolving the Mortierellaceae phylogeny through synthesis of multi-gene phylogenetics and phylogenomics.</title>
        <authorList>
            <person name="Vandepol N."/>
            <person name="Liber J."/>
            <person name="Desiro A."/>
            <person name="Na H."/>
            <person name="Kennedy M."/>
            <person name="Barry K."/>
            <person name="Grigoriev I.V."/>
            <person name="Miller A.N."/>
            <person name="O'Donnell K."/>
            <person name="Stajich J.E."/>
            <person name="Bonito G."/>
        </authorList>
    </citation>
    <scope>NUCLEOTIDE SEQUENCE</scope>
    <source>
        <strain evidence="8">REB-010B</strain>
    </source>
</reference>
<dbReference type="InterPro" id="IPR013078">
    <property type="entry name" value="His_Pase_superF_clade-1"/>
</dbReference>
<feature type="region of interest" description="Disordered" evidence="6">
    <location>
        <begin position="384"/>
        <end position="405"/>
    </location>
</feature>
<dbReference type="EMBL" id="JAAAIP010000129">
    <property type="protein sequence ID" value="KAG0324981.1"/>
    <property type="molecule type" value="Genomic_DNA"/>
</dbReference>
<keyword evidence="3" id="KW-0547">Nucleotide-binding</keyword>
<dbReference type="GO" id="GO:0006003">
    <property type="term" value="P:fructose 2,6-bisphosphate metabolic process"/>
    <property type="evidence" value="ECO:0007669"/>
    <property type="project" value="InterPro"/>
</dbReference>
<dbReference type="InterPro" id="IPR013079">
    <property type="entry name" value="6Phosfructo_kin"/>
</dbReference>
<dbReference type="FunFam" id="3.40.50.300:FF:000644">
    <property type="entry name" value="GpmB, Fructose-2,6-bisphosphatase"/>
    <property type="match status" value="1"/>
</dbReference>
<comment type="caution">
    <text evidence="8">The sequence shown here is derived from an EMBL/GenBank/DDBJ whole genome shotgun (WGS) entry which is preliminary data.</text>
</comment>
<dbReference type="AlphaFoldDB" id="A0A9P6RRQ0"/>
<evidence type="ECO:0000256" key="6">
    <source>
        <dbReference type="SAM" id="MobiDB-lite"/>
    </source>
</evidence>
<dbReference type="FunFam" id="3.40.50.1240:FF:000005">
    <property type="entry name" value="GpmB, Fructose-2,6-bisphosphatase"/>
    <property type="match status" value="1"/>
</dbReference>
<sequence length="600" mass="66135">MQWLGIASKVFNVGNYRRKLFGAHQPHHFFDPANPDGQRALSEAAHAALNDMFSWFAHEQGVVAIYDATNATRARRDLLLQRCQQNDVQVIFIESVCEDEALRLANAIEFQKSSPDYAEAADADLALDDFRARVDHYSGYYETMTEKNLTYIKLIDAGSQVIVSQIQGYLQSRVLYYVMNLRIAPRNIYFSRHGESLFNVMGLLGGDSELSARGKQYARTLPLLVATHVPNAERLTVWTSTKKRTIATAKHLPNKKLAWKALDELEAGKADGLTYEQVEEQFPEDFASRDQDKFNYRYQEGESYRDVVNRLEPVLMDLERQQDILIIGHQAILRCIYAYFMNLSHERLPYIKIPLHTLIQLTPGTYACDEKRYKVDIEAVDTHRPKPKTASSAASTNQPQHQESPLVDAAPVVLPSMLPEDIAVAAAAKGEHGKTLQDAAVSDTPRIIISSLSTNTFRCAVYPTADSVPLKTGVSVPSSVAVSSIGLPPIEEKAKMIAEALTHANAIESLANPAVALNLDEIGTPVPEQQMGGTRGGALRLGHENGSSSGGSSSSSSLRSTSMDTVATPPMSPVSYLKDSDKDGLDIESYSQQTLETACV</sequence>
<dbReference type="PRINTS" id="PR00991">
    <property type="entry name" value="6PFRUCTKNASE"/>
</dbReference>
<dbReference type="GO" id="GO:0006000">
    <property type="term" value="P:fructose metabolic process"/>
    <property type="evidence" value="ECO:0007669"/>
    <property type="project" value="InterPro"/>
</dbReference>
<dbReference type="CDD" id="cd07067">
    <property type="entry name" value="HP_PGM_like"/>
    <property type="match status" value="1"/>
</dbReference>
<evidence type="ECO:0000259" key="7">
    <source>
        <dbReference type="Pfam" id="PF01591"/>
    </source>
</evidence>
<dbReference type="PANTHER" id="PTHR10606">
    <property type="entry name" value="6-PHOSPHOFRUCTO-2-KINASE/FRUCTOSE-2,6-BISPHOSPHATASE"/>
    <property type="match status" value="1"/>
</dbReference>
<dbReference type="Pfam" id="PF01591">
    <property type="entry name" value="6PF2K"/>
    <property type="match status" value="1"/>
</dbReference>
<dbReference type="EC" id="3.1.3.46" evidence="2"/>
<feature type="region of interest" description="Disordered" evidence="6">
    <location>
        <begin position="525"/>
        <end position="583"/>
    </location>
</feature>
<keyword evidence="4" id="KW-0378">Hydrolase</keyword>
<evidence type="ECO:0000256" key="4">
    <source>
        <dbReference type="ARBA" id="ARBA00022801"/>
    </source>
</evidence>
<proteinExistence type="inferred from homology"/>
<dbReference type="OrthoDB" id="267323at2759"/>
<keyword evidence="9" id="KW-1185">Reference proteome</keyword>
<feature type="compositionally biased region" description="Low complexity" evidence="6">
    <location>
        <begin position="546"/>
        <end position="557"/>
    </location>
</feature>
<protein>
    <recommendedName>
        <fullName evidence="2">fructose-2,6-bisphosphate 2-phosphatase</fullName>
        <ecNumber evidence="2">3.1.3.46</ecNumber>
    </recommendedName>
</protein>
<dbReference type="Pfam" id="PF00300">
    <property type="entry name" value="His_Phos_1"/>
    <property type="match status" value="1"/>
</dbReference>
<name>A0A9P6RRQ0_9FUNG</name>
<organism evidence="8 9">
    <name type="scientific">Dissophora globulifera</name>
    <dbReference type="NCBI Taxonomy" id="979702"/>
    <lineage>
        <taxon>Eukaryota</taxon>
        <taxon>Fungi</taxon>
        <taxon>Fungi incertae sedis</taxon>
        <taxon>Mucoromycota</taxon>
        <taxon>Mortierellomycotina</taxon>
        <taxon>Mortierellomycetes</taxon>
        <taxon>Mortierellales</taxon>
        <taxon>Mortierellaceae</taxon>
        <taxon>Dissophora</taxon>
    </lineage>
</organism>
<dbReference type="InterPro" id="IPR003094">
    <property type="entry name" value="6Pfruct_kin"/>
</dbReference>
<dbReference type="GO" id="GO:0004331">
    <property type="term" value="F:fructose-2,6-bisphosphate 2-phosphatase activity"/>
    <property type="evidence" value="ECO:0007669"/>
    <property type="project" value="UniProtKB-EC"/>
</dbReference>
<feature type="domain" description="6-phosphofructo-2-kinase" evidence="7">
    <location>
        <begin position="2"/>
        <end position="185"/>
    </location>
</feature>
<dbReference type="Proteomes" id="UP000738325">
    <property type="component" value="Unassembled WGS sequence"/>
</dbReference>
<gene>
    <name evidence="8" type="primary">FBP26_1</name>
    <name evidence="8" type="ORF">BGZ99_001195</name>
</gene>
<dbReference type="SMART" id="SM00855">
    <property type="entry name" value="PGAM"/>
    <property type="match status" value="1"/>
</dbReference>
<dbReference type="Gene3D" id="3.40.50.1240">
    <property type="entry name" value="Phosphoglycerate mutase-like"/>
    <property type="match status" value="1"/>
</dbReference>
<dbReference type="GO" id="GO:0005524">
    <property type="term" value="F:ATP binding"/>
    <property type="evidence" value="ECO:0007669"/>
    <property type="project" value="UniProtKB-KW"/>
</dbReference>
<dbReference type="InterPro" id="IPR027417">
    <property type="entry name" value="P-loop_NTPase"/>
</dbReference>
<feature type="compositionally biased region" description="Polar residues" evidence="6">
    <location>
        <begin position="389"/>
        <end position="403"/>
    </location>
</feature>
<dbReference type="SUPFAM" id="SSF53254">
    <property type="entry name" value="Phosphoglycerate mutase-like"/>
    <property type="match status" value="1"/>
</dbReference>
<dbReference type="GO" id="GO:0003873">
    <property type="term" value="F:6-phosphofructo-2-kinase activity"/>
    <property type="evidence" value="ECO:0007669"/>
    <property type="project" value="InterPro"/>
</dbReference>
<evidence type="ECO:0000256" key="1">
    <source>
        <dbReference type="ARBA" id="ARBA00008408"/>
    </source>
</evidence>